<protein>
    <recommendedName>
        <fullName evidence="3">Gag-pol polyprotein</fullName>
    </recommendedName>
</protein>
<proteinExistence type="predicted"/>
<name>A0ABY6LDS5_9ARAC</name>
<dbReference type="EMBL" id="CP092877">
    <property type="protein sequence ID" value="UYV78058.1"/>
    <property type="molecule type" value="Genomic_DNA"/>
</dbReference>
<dbReference type="Proteomes" id="UP001235939">
    <property type="component" value="Chromosome 15"/>
</dbReference>
<keyword evidence="2" id="KW-1185">Reference proteome</keyword>
<reference evidence="1 2" key="1">
    <citation type="submission" date="2022-01" db="EMBL/GenBank/DDBJ databases">
        <title>A chromosomal length assembly of Cordylochernes scorpioides.</title>
        <authorList>
            <person name="Zeh D."/>
            <person name="Zeh J."/>
        </authorList>
    </citation>
    <scope>NUCLEOTIDE SEQUENCE [LARGE SCALE GENOMIC DNA]</scope>
    <source>
        <strain evidence="1">IN4F17</strain>
        <tissue evidence="1">Whole Body</tissue>
    </source>
</reference>
<accession>A0ABY6LDS5</accession>
<organism evidence="1 2">
    <name type="scientific">Cordylochernes scorpioides</name>
    <dbReference type="NCBI Taxonomy" id="51811"/>
    <lineage>
        <taxon>Eukaryota</taxon>
        <taxon>Metazoa</taxon>
        <taxon>Ecdysozoa</taxon>
        <taxon>Arthropoda</taxon>
        <taxon>Chelicerata</taxon>
        <taxon>Arachnida</taxon>
        <taxon>Pseudoscorpiones</taxon>
        <taxon>Cheliferoidea</taxon>
        <taxon>Chernetidae</taxon>
        <taxon>Cordylochernes</taxon>
    </lineage>
</organism>
<dbReference type="InterPro" id="IPR012337">
    <property type="entry name" value="RNaseH-like_sf"/>
</dbReference>
<dbReference type="Gene3D" id="3.30.420.10">
    <property type="entry name" value="Ribonuclease H-like superfamily/Ribonuclease H"/>
    <property type="match status" value="1"/>
</dbReference>
<evidence type="ECO:0000313" key="1">
    <source>
        <dbReference type="EMBL" id="UYV78058.1"/>
    </source>
</evidence>
<dbReference type="PANTHER" id="PTHR47481">
    <property type="match status" value="1"/>
</dbReference>
<dbReference type="Pfam" id="PF14223">
    <property type="entry name" value="Retrotran_gag_2"/>
    <property type="match status" value="1"/>
</dbReference>
<dbReference type="SUPFAM" id="SSF53098">
    <property type="entry name" value="Ribonuclease H-like"/>
    <property type="match status" value="1"/>
</dbReference>
<evidence type="ECO:0000313" key="2">
    <source>
        <dbReference type="Proteomes" id="UP001235939"/>
    </source>
</evidence>
<sequence length="257" mass="29816">MPPRTTPVNWPSTNQPWDRVPIDHLGPFEQNLYLIVVDACTKWIEAIPVPNTSTRETIEQLRSSTYSPTSGSRAWLIRDTTCKMTSTLINTPLEKLNDQNYRSWKYNTKMMLIERELWKYVTEPAPDEEASRTIFNMKQEKALAMIALTISQSQQIHIMDCITAREAWDTLEQVYKPKSRSRILQLKKQFISIRFEEQETMTNYLGRLKICSDHLREAGAEMQDQDLAYSMLAGLPESYDGIIMTFSNVEDKEFTSS</sequence>
<dbReference type="InterPro" id="IPR036397">
    <property type="entry name" value="RNaseH_sf"/>
</dbReference>
<gene>
    <name evidence="1" type="ORF">LAZ67_15003335</name>
</gene>
<dbReference type="PANTHER" id="PTHR47481:SF31">
    <property type="entry name" value="OS01G0873500 PROTEIN"/>
    <property type="match status" value="1"/>
</dbReference>
<evidence type="ECO:0008006" key="3">
    <source>
        <dbReference type="Google" id="ProtNLM"/>
    </source>
</evidence>